<name>A0A0D2JA34_9BACT</name>
<gene>
    <name evidence="2" type="ORF">X474_18225</name>
</gene>
<dbReference type="EMBL" id="AZAC01000029">
    <property type="protein sequence ID" value="KIX12541.1"/>
    <property type="molecule type" value="Genomic_DNA"/>
</dbReference>
<proteinExistence type="predicted"/>
<protein>
    <recommendedName>
        <fullName evidence="1">ATPase dynein-related AAA domain-containing protein</fullName>
    </recommendedName>
</protein>
<dbReference type="InterPro" id="IPR011704">
    <property type="entry name" value="ATPase_dyneun-rel_AAA"/>
</dbReference>
<dbReference type="SUPFAM" id="SSF52540">
    <property type="entry name" value="P-loop containing nucleoside triphosphate hydrolases"/>
    <property type="match status" value="1"/>
</dbReference>
<evidence type="ECO:0000313" key="3">
    <source>
        <dbReference type="Proteomes" id="UP000032233"/>
    </source>
</evidence>
<evidence type="ECO:0000259" key="1">
    <source>
        <dbReference type="Pfam" id="PF07728"/>
    </source>
</evidence>
<dbReference type="RefSeq" id="WP_044350430.1">
    <property type="nucleotide sequence ID" value="NZ_AZAC01000029.1"/>
</dbReference>
<keyword evidence="3" id="KW-1185">Reference proteome</keyword>
<feature type="domain" description="ATPase dynein-related AAA" evidence="1">
    <location>
        <begin position="28"/>
        <end position="157"/>
    </location>
</feature>
<comment type="caution">
    <text evidence="2">The sequence shown here is derived from an EMBL/GenBank/DDBJ whole genome shotgun (WGS) entry which is preliminary data.</text>
</comment>
<sequence length="413" mass="46181">MLERVGIIGWEKIETTILAALAADQRPLLIGSHGSCKTEGAEIISELLLGNKRDFTFRNYEVPILNPDDLFGYPNPKSLSDGKIEFVDTPFAIWGAKAAIFDEINRANPLVQGKLHEIIRTKRLMGMDTNLEFVFSAVNPPGIYDSSYMGLALASRFVCVQIPDIKDMSRIDHMAVLFESGRNTLSEKDKESIRLQFEKSLKLQITHEQKEDLVHILLKVIGKLAELKVNYSMRQAKSALAMLEAAVALHRVGLGQDLENSMVMADILLATIPEVNDVVAASVDVSAIKNVVFSLVKGFVLKDEITMAKSLPSLLALDYEDKVSWAKAAQKTIMATEDLDELLEGYETLKSSRNSGEHKDKVQFQLINKIIRLKLNTSDSLQESYNHIGRIYKEYGFDRSEEPQYACARIATQ</sequence>
<organism evidence="2 3">
    <name type="scientific">Dethiosulfatarculus sandiegensis</name>
    <dbReference type="NCBI Taxonomy" id="1429043"/>
    <lineage>
        <taxon>Bacteria</taxon>
        <taxon>Pseudomonadati</taxon>
        <taxon>Thermodesulfobacteriota</taxon>
        <taxon>Desulfarculia</taxon>
        <taxon>Desulfarculales</taxon>
        <taxon>Desulfarculaceae</taxon>
        <taxon>Dethiosulfatarculus</taxon>
    </lineage>
</organism>
<dbReference type="InterPro" id="IPR027417">
    <property type="entry name" value="P-loop_NTPase"/>
</dbReference>
<dbReference type="OrthoDB" id="9808397at2"/>
<reference evidence="2 3" key="1">
    <citation type="submission" date="2013-11" db="EMBL/GenBank/DDBJ databases">
        <title>Metagenomic analysis of a methanogenic consortium involved in long chain n-alkane degradation.</title>
        <authorList>
            <person name="Davidova I.A."/>
            <person name="Callaghan A.V."/>
            <person name="Wawrik B."/>
            <person name="Pruitt S."/>
            <person name="Marks C."/>
            <person name="Duncan K.E."/>
            <person name="Suflita J.M."/>
        </authorList>
    </citation>
    <scope>NUCLEOTIDE SEQUENCE [LARGE SCALE GENOMIC DNA]</scope>
    <source>
        <strain evidence="2 3">SPR</strain>
    </source>
</reference>
<dbReference type="Pfam" id="PF07728">
    <property type="entry name" value="AAA_5"/>
    <property type="match status" value="1"/>
</dbReference>
<dbReference type="AlphaFoldDB" id="A0A0D2JA34"/>
<dbReference type="Proteomes" id="UP000032233">
    <property type="component" value="Unassembled WGS sequence"/>
</dbReference>
<dbReference type="InParanoid" id="A0A0D2JA34"/>
<dbReference type="Gene3D" id="3.40.50.300">
    <property type="entry name" value="P-loop containing nucleotide triphosphate hydrolases"/>
    <property type="match status" value="1"/>
</dbReference>
<accession>A0A0D2JA34</accession>
<dbReference type="GO" id="GO:0005524">
    <property type="term" value="F:ATP binding"/>
    <property type="evidence" value="ECO:0007669"/>
    <property type="project" value="InterPro"/>
</dbReference>
<dbReference type="STRING" id="1429043.X474_18225"/>
<dbReference type="GO" id="GO:0016887">
    <property type="term" value="F:ATP hydrolysis activity"/>
    <property type="evidence" value="ECO:0007669"/>
    <property type="project" value="InterPro"/>
</dbReference>
<evidence type="ECO:0000313" key="2">
    <source>
        <dbReference type="EMBL" id="KIX12541.1"/>
    </source>
</evidence>